<sequence>MTANFALPLDPQSFLCSIPDRQVREDCCELAQIMTRITGQNPVMWGPSIVGFGRLDRKENPHCMCDGLEVGFAPRSGKIFLYLRRYSHHYEDLIAQMGDVRKGRASIAFDSLSELDRDVLEDLITYAWEDCSISEE</sequence>
<keyword evidence="2" id="KW-1185">Reference proteome</keyword>
<name>A0A4Q9UYJ4_9ACTO</name>
<evidence type="ECO:0000313" key="1">
    <source>
        <dbReference type="EMBL" id="TBW20726.1"/>
    </source>
</evidence>
<reference evidence="1 2" key="1">
    <citation type="submission" date="2019-02" db="EMBL/GenBank/DDBJ databases">
        <title>Arcanobacterium bovis sp. nov., isolated from the milk of a cow with mastitis.</title>
        <authorList>
            <person name="Sammra O."/>
            <person name="Foster G."/>
            <person name="Hassan A."/>
            <person name="Alssahen M."/>
            <person name="Laemmler C."/>
            <person name="Borowiak M."/>
            <person name="Malorny B."/>
            <person name="Abdulmawjood A."/>
        </authorList>
    </citation>
    <scope>NUCLEOTIDE SEQUENCE [LARGE SCALE GENOMIC DNA]</scope>
    <source>
        <strain evidence="1 2">C605018/01/1</strain>
    </source>
</reference>
<accession>A0A4Q9UYJ4</accession>
<dbReference type="EMBL" id="SJDT01000011">
    <property type="protein sequence ID" value="TBW20726.1"/>
    <property type="molecule type" value="Genomic_DNA"/>
</dbReference>
<comment type="caution">
    <text evidence="1">The sequence shown here is derived from an EMBL/GenBank/DDBJ whole genome shotgun (WGS) entry which is preliminary data.</text>
</comment>
<dbReference type="RefSeq" id="WP_131282458.1">
    <property type="nucleotide sequence ID" value="NZ_JBHSLR010000004.1"/>
</dbReference>
<dbReference type="AlphaFoldDB" id="A0A4Q9UYJ4"/>
<organism evidence="1 2">
    <name type="scientific">Arcanobacterium bovis</name>
    <dbReference type="NCBI Taxonomy" id="2529275"/>
    <lineage>
        <taxon>Bacteria</taxon>
        <taxon>Bacillati</taxon>
        <taxon>Actinomycetota</taxon>
        <taxon>Actinomycetes</taxon>
        <taxon>Actinomycetales</taxon>
        <taxon>Actinomycetaceae</taxon>
        <taxon>Arcanobacterium</taxon>
    </lineage>
</organism>
<proteinExistence type="predicted"/>
<evidence type="ECO:0000313" key="2">
    <source>
        <dbReference type="Proteomes" id="UP000293036"/>
    </source>
</evidence>
<gene>
    <name evidence="1" type="ORF">EZJ44_08370</name>
</gene>
<protein>
    <submittedName>
        <fullName evidence="1">DUF1801 domain-containing protein</fullName>
    </submittedName>
</protein>
<dbReference type="OrthoDB" id="5951444at2"/>
<dbReference type="Proteomes" id="UP000293036">
    <property type="component" value="Unassembled WGS sequence"/>
</dbReference>